<keyword evidence="2" id="KW-1185">Reference proteome</keyword>
<dbReference type="EMBL" id="JAJFAZ020000005">
    <property type="protein sequence ID" value="KAI5327721.1"/>
    <property type="molecule type" value="Genomic_DNA"/>
</dbReference>
<reference evidence="1 2" key="1">
    <citation type="journal article" date="2022" name="G3 (Bethesda)">
        <title>Whole-genome sequence and methylome profiling of the almond [Prunus dulcis (Mill.) D.A. Webb] cultivar 'Nonpareil'.</title>
        <authorList>
            <person name="D'Amico-Willman K.M."/>
            <person name="Ouma W.Z."/>
            <person name="Meulia T."/>
            <person name="Sideli G.M."/>
            <person name="Gradziel T.M."/>
            <person name="Fresnedo-Ramirez J."/>
        </authorList>
    </citation>
    <scope>NUCLEOTIDE SEQUENCE [LARGE SCALE GENOMIC DNA]</scope>
    <source>
        <strain evidence="1">Clone GOH B32 T37-40</strain>
    </source>
</reference>
<protein>
    <submittedName>
        <fullName evidence="1">Uncharacterized protein</fullName>
    </submittedName>
</protein>
<comment type="caution">
    <text evidence="1">The sequence shown here is derived from an EMBL/GenBank/DDBJ whole genome shotgun (WGS) entry which is preliminary data.</text>
</comment>
<name>A0AAD4VPL7_PRUDU</name>
<proteinExistence type="predicted"/>
<organism evidence="1 2">
    <name type="scientific">Prunus dulcis</name>
    <name type="common">Almond</name>
    <name type="synonym">Amygdalus dulcis</name>
    <dbReference type="NCBI Taxonomy" id="3755"/>
    <lineage>
        <taxon>Eukaryota</taxon>
        <taxon>Viridiplantae</taxon>
        <taxon>Streptophyta</taxon>
        <taxon>Embryophyta</taxon>
        <taxon>Tracheophyta</taxon>
        <taxon>Spermatophyta</taxon>
        <taxon>Magnoliopsida</taxon>
        <taxon>eudicotyledons</taxon>
        <taxon>Gunneridae</taxon>
        <taxon>Pentapetalae</taxon>
        <taxon>rosids</taxon>
        <taxon>fabids</taxon>
        <taxon>Rosales</taxon>
        <taxon>Rosaceae</taxon>
        <taxon>Amygdaloideae</taxon>
        <taxon>Amygdaleae</taxon>
        <taxon>Prunus</taxon>
    </lineage>
</organism>
<accession>A0AAD4VPL7</accession>
<sequence length="150" mass="16341">MRCGLVEEEEHTVARYLGGMHREIHDVVVLQQYWSYDDVFKLAIQPSIYSGLGEVGGVGVVGEVGVVSEAKNLYPLRKNPKLPYAEKTQVGSVPSSSAGVKHLISADSRNVGGTHSAWDVLLKPPADKFENHNLLCRIARAQSSSPVESK</sequence>
<dbReference type="AlphaFoldDB" id="A0AAD4VPL7"/>
<gene>
    <name evidence="1" type="ORF">L3X38_027117</name>
</gene>
<evidence type="ECO:0000313" key="2">
    <source>
        <dbReference type="Proteomes" id="UP001054821"/>
    </source>
</evidence>
<evidence type="ECO:0000313" key="1">
    <source>
        <dbReference type="EMBL" id="KAI5327721.1"/>
    </source>
</evidence>
<dbReference type="Proteomes" id="UP001054821">
    <property type="component" value="Chromosome 5"/>
</dbReference>